<keyword evidence="3" id="KW-1185">Reference proteome</keyword>
<feature type="domain" description="Dit-like phage tail protein N-terminal" evidence="1">
    <location>
        <begin position="53"/>
        <end position="168"/>
    </location>
</feature>
<organism evidence="2 3">
    <name type="scientific">Mannheimia cairinae</name>
    <dbReference type="NCBI Taxonomy" id="3025936"/>
    <lineage>
        <taxon>Bacteria</taxon>
        <taxon>Pseudomonadati</taxon>
        <taxon>Pseudomonadota</taxon>
        <taxon>Gammaproteobacteria</taxon>
        <taxon>Pasteurellales</taxon>
        <taxon>Pasteurellaceae</taxon>
        <taxon>Mannheimia</taxon>
    </lineage>
</organism>
<name>A0ABT5MR78_9PAST</name>
<evidence type="ECO:0000259" key="1">
    <source>
        <dbReference type="Pfam" id="PF21821"/>
    </source>
</evidence>
<evidence type="ECO:0000313" key="3">
    <source>
        <dbReference type="Proteomes" id="UP001221909"/>
    </source>
</evidence>
<proteinExistence type="predicted"/>
<accession>A0ABT5MR78</accession>
<reference evidence="2 3" key="1">
    <citation type="submission" date="2023-02" db="EMBL/GenBank/DDBJ databases">
        <title>Mannheimia cairiniae sp. nov., a novel species of Mannheimia obtained from moscovy ducks (Cairina moschata) and reclassification of Mannheimia ovis as heterotypic synonym of Mannheimia pernigra.</title>
        <authorList>
            <person name="Christensen H."/>
        </authorList>
    </citation>
    <scope>NUCLEOTIDE SEQUENCE [LARGE SCALE GENOMIC DNA]</scope>
    <source>
        <strain evidence="2 3">AT1</strain>
    </source>
</reference>
<gene>
    <name evidence="2" type="ORF">PTQ27_09385</name>
</gene>
<dbReference type="EMBL" id="JAQSJE010000009">
    <property type="protein sequence ID" value="MDD0824670.1"/>
    <property type="molecule type" value="Genomic_DNA"/>
</dbReference>
<dbReference type="Pfam" id="PF21821">
    <property type="entry name" value="Dit_like"/>
    <property type="match status" value="1"/>
</dbReference>
<evidence type="ECO:0000313" key="2">
    <source>
        <dbReference type="EMBL" id="MDD0824670.1"/>
    </source>
</evidence>
<protein>
    <recommendedName>
        <fullName evidence="1">Dit-like phage tail protein N-terminal domain-containing protein</fullName>
    </recommendedName>
</protein>
<comment type="caution">
    <text evidence="2">The sequence shown here is derived from an EMBL/GenBank/DDBJ whole genome shotgun (WGS) entry which is preliminary data.</text>
</comment>
<dbReference type="InterPro" id="IPR048494">
    <property type="entry name" value="Dit-like_N"/>
</dbReference>
<sequence>MTWSSIGVPNVPGLPKNIGDAAIKFGGALGINLLFGNYWGVFGQNGIPLLLADNVKSVKFQNRSKISTAPLEKGSFAAYNKVIEPYTVNVVMTKGSGGVKERGAFLALVDAFANSTELYMVITPEAIYPNCNIVGYDYVREAGDGARLLKVNLHLQEIREVEVEYTKTKAESSEAVQEQGNVTPEVVNEGAGKTSVLFDISQKIGDMKEVLKTEGPGAVVDKLKDSLMSTLGIGG</sequence>
<dbReference type="RefSeq" id="WP_273748945.1">
    <property type="nucleotide sequence ID" value="NZ_JAQSJE010000009.1"/>
</dbReference>
<dbReference type="Proteomes" id="UP001221909">
    <property type="component" value="Unassembled WGS sequence"/>
</dbReference>